<sequence length="107" mass="12230">GNYTYVSLEIKRLMVSLSGHYKTREIADICKVSPCTVQRVLQLWRQSGEVVRVPVVQGRPHKLDALDLAYLESCIERTPDSYLYELRAQLMDARGTEIDESTISRSL</sequence>
<keyword evidence="2" id="KW-1185">Reference proteome</keyword>
<dbReference type="Gene3D" id="1.10.10.10">
    <property type="entry name" value="Winged helix-like DNA-binding domain superfamily/Winged helix DNA-binding domain"/>
    <property type="match status" value="1"/>
</dbReference>
<organism evidence="1 2">
    <name type="scientific">Athelia psychrophila</name>
    <dbReference type="NCBI Taxonomy" id="1759441"/>
    <lineage>
        <taxon>Eukaryota</taxon>
        <taxon>Fungi</taxon>
        <taxon>Dikarya</taxon>
        <taxon>Basidiomycota</taxon>
        <taxon>Agaricomycotina</taxon>
        <taxon>Agaricomycetes</taxon>
        <taxon>Agaricomycetidae</taxon>
        <taxon>Atheliales</taxon>
        <taxon>Atheliaceae</taxon>
        <taxon>Athelia</taxon>
    </lineage>
</organism>
<dbReference type="InterPro" id="IPR009057">
    <property type="entry name" value="Homeodomain-like_sf"/>
</dbReference>
<evidence type="ECO:0000313" key="2">
    <source>
        <dbReference type="Proteomes" id="UP000076532"/>
    </source>
</evidence>
<evidence type="ECO:0000313" key="1">
    <source>
        <dbReference type="EMBL" id="KZP28209.1"/>
    </source>
</evidence>
<dbReference type="EMBL" id="KV417504">
    <property type="protein sequence ID" value="KZP28209.1"/>
    <property type="molecule type" value="Genomic_DNA"/>
</dbReference>
<feature type="non-terminal residue" evidence="1">
    <location>
        <position position="1"/>
    </location>
</feature>
<evidence type="ECO:0008006" key="3">
    <source>
        <dbReference type="Google" id="ProtNLM"/>
    </source>
</evidence>
<dbReference type="SUPFAM" id="SSF46689">
    <property type="entry name" value="Homeodomain-like"/>
    <property type="match status" value="1"/>
</dbReference>
<feature type="non-terminal residue" evidence="1">
    <location>
        <position position="107"/>
    </location>
</feature>
<dbReference type="AlphaFoldDB" id="A0A166RFB1"/>
<dbReference type="Proteomes" id="UP000076532">
    <property type="component" value="Unassembled WGS sequence"/>
</dbReference>
<name>A0A166RFB1_9AGAM</name>
<dbReference type="Pfam" id="PF13384">
    <property type="entry name" value="HTH_23"/>
    <property type="match status" value="1"/>
</dbReference>
<proteinExistence type="predicted"/>
<accession>A0A166RFB1</accession>
<protein>
    <recommendedName>
        <fullName evidence="3">Homeodomain-like protein</fullName>
    </recommendedName>
</protein>
<dbReference type="InterPro" id="IPR036388">
    <property type="entry name" value="WH-like_DNA-bd_sf"/>
</dbReference>
<reference evidence="1 2" key="1">
    <citation type="journal article" date="2016" name="Mol. Biol. Evol.">
        <title>Comparative Genomics of Early-Diverging Mushroom-Forming Fungi Provides Insights into the Origins of Lignocellulose Decay Capabilities.</title>
        <authorList>
            <person name="Nagy L.G."/>
            <person name="Riley R."/>
            <person name="Tritt A."/>
            <person name="Adam C."/>
            <person name="Daum C."/>
            <person name="Floudas D."/>
            <person name="Sun H."/>
            <person name="Yadav J.S."/>
            <person name="Pangilinan J."/>
            <person name="Larsson K.H."/>
            <person name="Matsuura K."/>
            <person name="Barry K."/>
            <person name="Labutti K."/>
            <person name="Kuo R."/>
            <person name="Ohm R.A."/>
            <person name="Bhattacharya S.S."/>
            <person name="Shirouzu T."/>
            <person name="Yoshinaga Y."/>
            <person name="Martin F.M."/>
            <person name="Grigoriev I.V."/>
            <person name="Hibbett D.S."/>
        </authorList>
    </citation>
    <scope>NUCLEOTIDE SEQUENCE [LARGE SCALE GENOMIC DNA]</scope>
    <source>
        <strain evidence="1 2">CBS 109695</strain>
    </source>
</reference>
<gene>
    <name evidence="1" type="ORF">FIBSPDRAFT_690215</name>
</gene>
<dbReference type="OrthoDB" id="3203937at2759"/>